<dbReference type="Gene3D" id="3.30.70.330">
    <property type="match status" value="1"/>
</dbReference>
<feature type="transmembrane region" description="Helical" evidence="4">
    <location>
        <begin position="90"/>
        <end position="108"/>
    </location>
</feature>
<dbReference type="Proteomes" id="UP001187531">
    <property type="component" value="Unassembled WGS sequence"/>
</dbReference>
<dbReference type="EMBL" id="JAVRJZ010000011">
    <property type="protein sequence ID" value="KAK2717077.1"/>
    <property type="molecule type" value="Genomic_DNA"/>
</dbReference>
<name>A0AA88I8A1_ARTSF</name>
<comment type="caution">
    <text evidence="6">The sequence shown here is derived from an EMBL/GenBank/DDBJ whole genome shotgun (WGS) entry which is preliminary data.</text>
</comment>
<reference evidence="6" key="1">
    <citation type="submission" date="2023-07" db="EMBL/GenBank/DDBJ databases">
        <title>Chromosome-level genome assembly of Artemia franciscana.</title>
        <authorList>
            <person name="Jo E."/>
        </authorList>
    </citation>
    <scope>NUCLEOTIDE SEQUENCE</scope>
    <source>
        <tissue evidence="6">Whole body</tissue>
    </source>
</reference>
<evidence type="ECO:0000256" key="3">
    <source>
        <dbReference type="SAM" id="MobiDB-lite"/>
    </source>
</evidence>
<keyword evidence="1 2" id="KW-0694">RNA-binding</keyword>
<feature type="compositionally biased region" description="Basic and acidic residues" evidence="3">
    <location>
        <begin position="416"/>
        <end position="428"/>
    </location>
</feature>
<evidence type="ECO:0000259" key="5">
    <source>
        <dbReference type="PROSITE" id="PS50102"/>
    </source>
</evidence>
<dbReference type="PROSITE" id="PS50102">
    <property type="entry name" value="RRM"/>
    <property type="match status" value="1"/>
</dbReference>
<dbReference type="InterPro" id="IPR035979">
    <property type="entry name" value="RBD_domain_sf"/>
</dbReference>
<dbReference type="Pfam" id="PF14327">
    <property type="entry name" value="CSTF2_hinge"/>
    <property type="match status" value="1"/>
</dbReference>
<organism evidence="6 7">
    <name type="scientific">Artemia franciscana</name>
    <name type="common">Brine shrimp</name>
    <name type="synonym">Artemia sanfranciscana</name>
    <dbReference type="NCBI Taxonomy" id="6661"/>
    <lineage>
        <taxon>Eukaryota</taxon>
        <taxon>Metazoa</taxon>
        <taxon>Ecdysozoa</taxon>
        <taxon>Arthropoda</taxon>
        <taxon>Crustacea</taxon>
        <taxon>Branchiopoda</taxon>
        <taxon>Anostraca</taxon>
        <taxon>Artemiidae</taxon>
        <taxon>Artemia</taxon>
    </lineage>
</organism>
<dbReference type="InterPro" id="IPR025742">
    <property type="entry name" value="CSTF2_hinge"/>
</dbReference>
<dbReference type="InterPro" id="IPR000504">
    <property type="entry name" value="RRM_dom"/>
</dbReference>
<dbReference type="InterPro" id="IPR012677">
    <property type="entry name" value="Nucleotide-bd_a/b_plait_sf"/>
</dbReference>
<feature type="domain" description="RRM" evidence="5">
    <location>
        <begin position="69"/>
        <end position="163"/>
    </location>
</feature>
<dbReference type="PANTHER" id="PTHR45735:SF2">
    <property type="entry name" value="CLEAVAGE STIMULATION FACTOR SUBUNIT 2"/>
    <property type="match status" value="1"/>
</dbReference>
<dbReference type="GO" id="GO:0005847">
    <property type="term" value="C:mRNA cleavage and polyadenylation specificity factor complex"/>
    <property type="evidence" value="ECO:0007669"/>
    <property type="project" value="TreeGrafter"/>
</dbReference>
<accession>A0AA88I8A1</accession>
<dbReference type="AlphaFoldDB" id="A0AA88I8A1"/>
<dbReference type="PANTHER" id="PTHR45735">
    <property type="entry name" value="CLEAVAGE STIMULATION FACTOR SUBUNIT 2"/>
    <property type="match status" value="1"/>
</dbReference>
<feature type="compositionally biased region" description="Basic and acidic residues" evidence="3">
    <location>
        <begin position="369"/>
        <end position="378"/>
    </location>
</feature>
<dbReference type="Gene3D" id="1.25.40.630">
    <property type="match status" value="1"/>
</dbReference>
<keyword evidence="4" id="KW-1133">Transmembrane helix</keyword>
<dbReference type="SUPFAM" id="SSF54928">
    <property type="entry name" value="RNA-binding domain, RBD"/>
    <property type="match status" value="1"/>
</dbReference>
<keyword evidence="4" id="KW-0812">Transmembrane</keyword>
<sequence length="444" mass="48128">MDCSLNSMKSQVLLFNCPPDFVHDVVNRGSIAIRPIRDLIYLGLPIGSSVAATHKLIIACTEKILRGAYALLVLSLASITKVLLGKLFNAVALLHILFLALFWVTLVATDKKEIRIVFDRESGKPKGYGFCEYQDVDTAQSAIRNLNGHEISGRVLRVDSASISSERQREAAANVPQIGQESIYGEAVEPAQAPEAISRAVASLPPEQMFELMKQMKVCIQNNPIEGRQMLLQNPQLAYSLLQALVVMKVVDPNTAVTMLQKSNNQPPVLVPQEQPILQRAGPMPGPLPGAGIVAGQLPGLGQMPGRGIQFPPRPPIHPSVEGPWGGPPKAPVPLQQSVTAQDVDFRAAARDMDMRTMPSNFPAPVPEPDARFAREPRPVPVPVPAPQREPRPPAPQSRGPPQPVVPAPGGPSGTDQEKAWKCRDDGKVVNLPQVKNNSPEYVY</sequence>
<keyword evidence="7" id="KW-1185">Reference proteome</keyword>
<dbReference type="Pfam" id="PF00076">
    <property type="entry name" value="RRM_1"/>
    <property type="match status" value="1"/>
</dbReference>
<feature type="compositionally biased region" description="Pro residues" evidence="3">
    <location>
        <begin position="379"/>
        <end position="410"/>
    </location>
</feature>
<evidence type="ECO:0000256" key="2">
    <source>
        <dbReference type="PROSITE-ProRule" id="PRU00176"/>
    </source>
</evidence>
<keyword evidence="4" id="KW-0472">Membrane</keyword>
<feature type="region of interest" description="Disordered" evidence="3">
    <location>
        <begin position="356"/>
        <end position="444"/>
    </location>
</feature>
<protein>
    <recommendedName>
        <fullName evidence="5">RRM domain-containing protein</fullName>
    </recommendedName>
</protein>
<evidence type="ECO:0000256" key="4">
    <source>
        <dbReference type="SAM" id="Phobius"/>
    </source>
</evidence>
<feature type="compositionally biased region" description="Polar residues" evidence="3">
    <location>
        <begin position="434"/>
        <end position="444"/>
    </location>
</feature>
<evidence type="ECO:0000313" key="7">
    <source>
        <dbReference type="Proteomes" id="UP001187531"/>
    </source>
</evidence>
<dbReference type="FunFam" id="1.25.40.630:FF:000001">
    <property type="entry name" value="Cleavage stimulation factor subunit 2"/>
    <property type="match status" value="1"/>
</dbReference>
<evidence type="ECO:0000256" key="1">
    <source>
        <dbReference type="ARBA" id="ARBA00022884"/>
    </source>
</evidence>
<dbReference type="GO" id="GO:0003729">
    <property type="term" value="F:mRNA binding"/>
    <property type="evidence" value="ECO:0007669"/>
    <property type="project" value="TreeGrafter"/>
</dbReference>
<proteinExistence type="predicted"/>
<gene>
    <name evidence="6" type="ORF">QYM36_007278</name>
</gene>
<evidence type="ECO:0000313" key="6">
    <source>
        <dbReference type="EMBL" id="KAK2717077.1"/>
    </source>
</evidence>
<dbReference type="SMART" id="SM00360">
    <property type="entry name" value="RRM"/>
    <property type="match status" value="1"/>
</dbReference>